<feature type="transmembrane region" description="Helical" evidence="1">
    <location>
        <begin position="28"/>
        <end position="51"/>
    </location>
</feature>
<dbReference type="Proteomes" id="UP000663880">
    <property type="component" value="Unassembled WGS sequence"/>
</dbReference>
<evidence type="ECO:0000313" key="2">
    <source>
        <dbReference type="EMBL" id="CAF4751694.1"/>
    </source>
</evidence>
<protein>
    <submittedName>
        <fullName evidence="2">Uncharacterized protein</fullName>
    </submittedName>
</protein>
<dbReference type="AlphaFoldDB" id="A0A821LHT5"/>
<sequence length="70" mass="7854">MENAVGMFASIVYTQIYKATLGTQYSNAIFYFTMGTQAVVFFLSLTMEILLKGQTLKSQVDQDDTITEII</sequence>
<keyword evidence="3" id="KW-1185">Reference proteome</keyword>
<gene>
    <name evidence="2" type="ORF">PMACD_LOCUS731</name>
</gene>
<evidence type="ECO:0000313" key="3">
    <source>
        <dbReference type="Proteomes" id="UP000663880"/>
    </source>
</evidence>
<accession>A0A821LHT5</accession>
<evidence type="ECO:0000256" key="1">
    <source>
        <dbReference type="SAM" id="Phobius"/>
    </source>
</evidence>
<name>A0A821LHT5_9NEOP</name>
<dbReference type="OrthoDB" id="419734at2759"/>
<dbReference type="EMBL" id="CAJOBZ010000001">
    <property type="protein sequence ID" value="CAF4751694.1"/>
    <property type="molecule type" value="Genomic_DNA"/>
</dbReference>
<keyword evidence="1" id="KW-0812">Transmembrane</keyword>
<keyword evidence="1" id="KW-1133">Transmembrane helix</keyword>
<comment type="caution">
    <text evidence="2">The sequence shown here is derived from an EMBL/GenBank/DDBJ whole genome shotgun (WGS) entry which is preliminary data.</text>
</comment>
<proteinExistence type="predicted"/>
<reference evidence="2" key="1">
    <citation type="submission" date="2021-02" db="EMBL/GenBank/DDBJ databases">
        <authorList>
            <person name="Steward A R."/>
        </authorList>
    </citation>
    <scope>NUCLEOTIDE SEQUENCE</scope>
</reference>
<keyword evidence="1" id="KW-0472">Membrane</keyword>
<organism evidence="2 3">
    <name type="scientific">Pieris macdunnoughi</name>
    <dbReference type="NCBI Taxonomy" id="345717"/>
    <lineage>
        <taxon>Eukaryota</taxon>
        <taxon>Metazoa</taxon>
        <taxon>Ecdysozoa</taxon>
        <taxon>Arthropoda</taxon>
        <taxon>Hexapoda</taxon>
        <taxon>Insecta</taxon>
        <taxon>Pterygota</taxon>
        <taxon>Neoptera</taxon>
        <taxon>Endopterygota</taxon>
        <taxon>Lepidoptera</taxon>
        <taxon>Glossata</taxon>
        <taxon>Ditrysia</taxon>
        <taxon>Papilionoidea</taxon>
        <taxon>Pieridae</taxon>
        <taxon>Pierinae</taxon>
        <taxon>Pieris</taxon>
    </lineage>
</organism>